<dbReference type="Proteomes" id="UP000245207">
    <property type="component" value="Unassembled WGS sequence"/>
</dbReference>
<dbReference type="STRING" id="35608.A0A2U1K955"/>
<protein>
    <submittedName>
        <fullName evidence="1">6-phosphogluconate dehydrogenase, C-terminal-like protein</fullName>
    </submittedName>
</protein>
<comment type="caution">
    <text evidence="1">The sequence shown here is derived from an EMBL/GenBank/DDBJ whole genome shotgun (WGS) entry which is preliminary data.</text>
</comment>
<dbReference type="Gene3D" id="3.40.50.720">
    <property type="entry name" value="NAD(P)-binding Rossmann-like Domain"/>
    <property type="match status" value="1"/>
</dbReference>
<evidence type="ECO:0000313" key="2">
    <source>
        <dbReference type="Proteomes" id="UP000245207"/>
    </source>
</evidence>
<evidence type="ECO:0000313" key="1">
    <source>
        <dbReference type="EMBL" id="PWA18823.1"/>
    </source>
</evidence>
<sequence>MAAATTTFSALTPATSSAASTASLKAAPKSLGFNVGGFTLGKRCTKSLKASGGSALGAKMVSAPAAISRPPTLLDFETGVFNKEKINLAGYDENKGYGFCAK</sequence>
<reference evidence="1 2" key="1">
    <citation type="journal article" date="2018" name="Mol. Plant">
        <title>The genome of Artemisia annua provides insight into the evolution of Asteraceae family and artemisinin biosynthesis.</title>
        <authorList>
            <person name="Shen Q."/>
            <person name="Zhang L."/>
            <person name="Liao Z."/>
            <person name="Wang S."/>
            <person name="Yan T."/>
            <person name="Shi P."/>
            <person name="Liu M."/>
            <person name="Fu X."/>
            <person name="Pan Q."/>
            <person name="Wang Y."/>
            <person name="Lv Z."/>
            <person name="Lu X."/>
            <person name="Zhang F."/>
            <person name="Jiang W."/>
            <person name="Ma Y."/>
            <person name="Chen M."/>
            <person name="Hao X."/>
            <person name="Li L."/>
            <person name="Tang Y."/>
            <person name="Lv G."/>
            <person name="Zhou Y."/>
            <person name="Sun X."/>
            <person name="Brodelius P.E."/>
            <person name="Rose J.K.C."/>
            <person name="Tang K."/>
        </authorList>
    </citation>
    <scope>NUCLEOTIDE SEQUENCE [LARGE SCALE GENOMIC DNA]</scope>
    <source>
        <strain evidence="2">cv. Huhao1</strain>
        <tissue evidence="1">Leaf</tissue>
    </source>
</reference>
<organism evidence="1 2">
    <name type="scientific">Artemisia annua</name>
    <name type="common">Sweet wormwood</name>
    <dbReference type="NCBI Taxonomy" id="35608"/>
    <lineage>
        <taxon>Eukaryota</taxon>
        <taxon>Viridiplantae</taxon>
        <taxon>Streptophyta</taxon>
        <taxon>Embryophyta</taxon>
        <taxon>Tracheophyta</taxon>
        <taxon>Spermatophyta</taxon>
        <taxon>Magnoliopsida</taxon>
        <taxon>eudicotyledons</taxon>
        <taxon>Gunneridae</taxon>
        <taxon>Pentapetalae</taxon>
        <taxon>asterids</taxon>
        <taxon>campanulids</taxon>
        <taxon>Asterales</taxon>
        <taxon>Asteraceae</taxon>
        <taxon>Asteroideae</taxon>
        <taxon>Anthemideae</taxon>
        <taxon>Artemisiinae</taxon>
        <taxon>Artemisia</taxon>
    </lineage>
</organism>
<gene>
    <name evidence="1" type="ORF">CTI12_AA619620</name>
</gene>
<keyword evidence="2" id="KW-1185">Reference proteome</keyword>
<accession>A0A2U1K955</accession>
<dbReference type="OrthoDB" id="1749613at2759"/>
<proteinExistence type="predicted"/>
<dbReference type="EMBL" id="PKPP01031616">
    <property type="protein sequence ID" value="PWA18823.1"/>
    <property type="molecule type" value="Genomic_DNA"/>
</dbReference>
<name>A0A2U1K955_ARTAN</name>
<dbReference type="AlphaFoldDB" id="A0A2U1K955"/>